<proteinExistence type="predicted"/>
<dbReference type="OrthoDB" id="3468131at2759"/>
<dbReference type="AlphaFoldDB" id="A0A5N6K7Z4"/>
<sequence>MSIVNTYSRLILITQYWSYVTPIVATLREAEQHWIKNRSDLTLSAVEGVDIPNAMNYVTGGDKSGDIFGVVVAIDKTSDEGYVQLMNGKLIPTGPNEDGYECIIIPADQGFVTYGSSAVLYVHRK</sequence>
<accession>A0A5N6K7Z4</accession>
<comment type="caution">
    <text evidence="1">The sequence shown here is derived from an EMBL/GenBank/DDBJ whole genome shotgun (WGS) entry which is preliminary data.</text>
</comment>
<dbReference type="Proteomes" id="UP000326757">
    <property type="component" value="Unassembled WGS sequence"/>
</dbReference>
<dbReference type="EMBL" id="VIGI01000006">
    <property type="protein sequence ID" value="KAB8298843.1"/>
    <property type="molecule type" value="Genomic_DNA"/>
</dbReference>
<organism evidence="1 2">
    <name type="scientific">Monilinia laxa</name>
    <name type="common">Brown rot fungus</name>
    <name type="synonym">Sclerotinia laxa</name>
    <dbReference type="NCBI Taxonomy" id="61186"/>
    <lineage>
        <taxon>Eukaryota</taxon>
        <taxon>Fungi</taxon>
        <taxon>Dikarya</taxon>
        <taxon>Ascomycota</taxon>
        <taxon>Pezizomycotina</taxon>
        <taxon>Leotiomycetes</taxon>
        <taxon>Helotiales</taxon>
        <taxon>Sclerotiniaceae</taxon>
        <taxon>Monilinia</taxon>
    </lineage>
</organism>
<evidence type="ECO:0000313" key="2">
    <source>
        <dbReference type="Proteomes" id="UP000326757"/>
    </source>
</evidence>
<evidence type="ECO:0000313" key="1">
    <source>
        <dbReference type="EMBL" id="KAB8298843.1"/>
    </source>
</evidence>
<keyword evidence="2" id="KW-1185">Reference proteome</keyword>
<gene>
    <name evidence="1" type="ORF">EYC80_001005</name>
</gene>
<reference evidence="1 2" key="1">
    <citation type="submission" date="2019-06" db="EMBL/GenBank/DDBJ databases">
        <title>Genome Sequence of the Brown Rot Fungal Pathogen Monilinia laxa.</title>
        <authorList>
            <person name="De Miccolis Angelini R.M."/>
            <person name="Landi L."/>
            <person name="Abate D."/>
            <person name="Pollastro S."/>
            <person name="Romanazzi G."/>
            <person name="Faretra F."/>
        </authorList>
    </citation>
    <scope>NUCLEOTIDE SEQUENCE [LARGE SCALE GENOMIC DNA]</scope>
    <source>
        <strain evidence="1 2">Mlax316</strain>
    </source>
</reference>
<protein>
    <submittedName>
        <fullName evidence="1">Uncharacterized protein</fullName>
    </submittedName>
</protein>
<name>A0A5N6K7Z4_MONLA</name>